<dbReference type="Pfam" id="PF07690">
    <property type="entry name" value="MFS_1"/>
    <property type="match status" value="1"/>
</dbReference>
<feature type="transmembrane region" description="Helical" evidence="7">
    <location>
        <begin position="186"/>
        <end position="208"/>
    </location>
</feature>
<keyword evidence="3" id="KW-1003">Cell membrane</keyword>
<name>A0ABP8XCH8_9ACTN</name>
<feature type="transmembrane region" description="Helical" evidence="7">
    <location>
        <begin position="152"/>
        <end position="174"/>
    </location>
</feature>
<evidence type="ECO:0000256" key="1">
    <source>
        <dbReference type="ARBA" id="ARBA00004651"/>
    </source>
</evidence>
<proteinExistence type="predicted"/>
<feature type="domain" description="Major facilitator superfamily (MFS) profile" evidence="8">
    <location>
        <begin position="23"/>
        <end position="409"/>
    </location>
</feature>
<comment type="caution">
    <text evidence="9">The sequence shown here is derived from an EMBL/GenBank/DDBJ whole genome shotgun (WGS) entry which is preliminary data.</text>
</comment>
<evidence type="ECO:0000313" key="10">
    <source>
        <dbReference type="Proteomes" id="UP001499974"/>
    </source>
</evidence>
<evidence type="ECO:0000313" key="9">
    <source>
        <dbReference type="EMBL" id="GAA4703035.1"/>
    </source>
</evidence>
<dbReference type="InterPro" id="IPR036259">
    <property type="entry name" value="MFS_trans_sf"/>
</dbReference>
<accession>A0ABP8XCH8</accession>
<keyword evidence="5 7" id="KW-1133">Transmembrane helix</keyword>
<dbReference type="Gene3D" id="1.20.1250.20">
    <property type="entry name" value="MFS general substrate transporter like domains"/>
    <property type="match status" value="1"/>
</dbReference>
<dbReference type="RefSeq" id="WP_345521157.1">
    <property type="nucleotide sequence ID" value="NZ_BAABKM010000002.1"/>
</dbReference>
<evidence type="ECO:0000259" key="8">
    <source>
        <dbReference type="PROSITE" id="PS50850"/>
    </source>
</evidence>
<dbReference type="PANTHER" id="PTHR23517">
    <property type="entry name" value="RESISTANCE PROTEIN MDTM, PUTATIVE-RELATED-RELATED"/>
    <property type="match status" value="1"/>
</dbReference>
<feature type="transmembrane region" description="Helical" evidence="7">
    <location>
        <begin position="90"/>
        <end position="106"/>
    </location>
</feature>
<dbReference type="EMBL" id="BAABKM010000002">
    <property type="protein sequence ID" value="GAA4703035.1"/>
    <property type="molecule type" value="Genomic_DNA"/>
</dbReference>
<sequence>MTILDPPTSATTARPAWRLRHGAGFRVVAAAFATVMAFATVPTPLYAIYQQVDGFSPAAITAVFAAFAVGVMTSLYLAGHLSDTLGRRPMILFSVLVEVVSAIVFLQSTSLVVLLLARLLCGLGVGTLTATATAHLSELRLAARPEEGPGSAATVAGVVNIGGLATGALVGGLLAETTARPLHTPYLVFLVLLVAAALAVALTPETVVRAEERPAYRPQRVAVPAASRSTFAAAGAAAFAAFSVFGLFTSLAPTFLVTVFHQRDHLVAGAVVFGVFGAATLSQVVAARWPLARQLAVGGAATAIGLAAVVVGALTPSAPVFVVGGVIAGSGVGLVFKASVALAGSLAPAESRGEVLAAVFLVAYAGITLPVLAVGVALLAVPAEPVLVVFAVLVAGAVLVTTARLRHTQA</sequence>
<keyword evidence="6 7" id="KW-0472">Membrane</keyword>
<evidence type="ECO:0000256" key="3">
    <source>
        <dbReference type="ARBA" id="ARBA00022475"/>
    </source>
</evidence>
<dbReference type="PANTHER" id="PTHR23517:SF13">
    <property type="entry name" value="MAJOR FACILITATOR SUPERFAMILY MFS_1"/>
    <property type="match status" value="1"/>
</dbReference>
<dbReference type="InterPro" id="IPR050171">
    <property type="entry name" value="MFS_Transporters"/>
</dbReference>
<feature type="transmembrane region" description="Helical" evidence="7">
    <location>
        <begin position="55"/>
        <end position="78"/>
    </location>
</feature>
<dbReference type="SUPFAM" id="SSF103473">
    <property type="entry name" value="MFS general substrate transporter"/>
    <property type="match status" value="1"/>
</dbReference>
<feature type="transmembrane region" description="Helical" evidence="7">
    <location>
        <begin position="386"/>
        <end position="405"/>
    </location>
</feature>
<feature type="transmembrane region" description="Helical" evidence="7">
    <location>
        <begin position="229"/>
        <end position="260"/>
    </location>
</feature>
<feature type="transmembrane region" description="Helical" evidence="7">
    <location>
        <begin position="295"/>
        <end position="314"/>
    </location>
</feature>
<evidence type="ECO:0000256" key="6">
    <source>
        <dbReference type="ARBA" id="ARBA00023136"/>
    </source>
</evidence>
<feature type="transmembrane region" description="Helical" evidence="7">
    <location>
        <begin position="355"/>
        <end position="380"/>
    </location>
</feature>
<feature type="transmembrane region" description="Helical" evidence="7">
    <location>
        <begin position="27"/>
        <end position="49"/>
    </location>
</feature>
<evidence type="ECO:0000256" key="5">
    <source>
        <dbReference type="ARBA" id="ARBA00022989"/>
    </source>
</evidence>
<dbReference type="InterPro" id="IPR020846">
    <property type="entry name" value="MFS_dom"/>
</dbReference>
<protein>
    <submittedName>
        <fullName evidence="9">MFS transporter</fullName>
    </submittedName>
</protein>
<keyword evidence="4 7" id="KW-0812">Transmembrane</keyword>
<dbReference type="PROSITE" id="PS50850">
    <property type="entry name" value="MFS"/>
    <property type="match status" value="1"/>
</dbReference>
<keyword evidence="10" id="KW-1185">Reference proteome</keyword>
<keyword evidence="2" id="KW-0813">Transport</keyword>
<gene>
    <name evidence="9" type="ORF">GCM10023349_20500</name>
</gene>
<feature type="transmembrane region" description="Helical" evidence="7">
    <location>
        <begin position="320"/>
        <end position="343"/>
    </location>
</feature>
<feature type="transmembrane region" description="Helical" evidence="7">
    <location>
        <begin position="112"/>
        <end position="131"/>
    </location>
</feature>
<dbReference type="Proteomes" id="UP001499974">
    <property type="component" value="Unassembled WGS sequence"/>
</dbReference>
<organism evidence="9 10">
    <name type="scientific">Nocardioides conyzicola</name>
    <dbReference type="NCBI Taxonomy" id="1651781"/>
    <lineage>
        <taxon>Bacteria</taxon>
        <taxon>Bacillati</taxon>
        <taxon>Actinomycetota</taxon>
        <taxon>Actinomycetes</taxon>
        <taxon>Propionibacteriales</taxon>
        <taxon>Nocardioidaceae</taxon>
        <taxon>Nocardioides</taxon>
    </lineage>
</organism>
<dbReference type="InterPro" id="IPR011701">
    <property type="entry name" value="MFS"/>
</dbReference>
<reference evidence="10" key="1">
    <citation type="journal article" date="2019" name="Int. J. Syst. Evol. Microbiol.">
        <title>The Global Catalogue of Microorganisms (GCM) 10K type strain sequencing project: providing services to taxonomists for standard genome sequencing and annotation.</title>
        <authorList>
            <consortium name="The Broad Institute Genomics Platform"/>
            <consortium name="The Broad Institute Genome Sequencing Center for Infectious Disease"/>
            <person name="Wu L."/>
            <person name="Ma J."/>
        </authorList>
    </citation>
    <scope>NUCLEOTIDE SEQUENCE [LARGE SCALE GENOMIC DNA]</scope>
    <source>
        <strain evidence="10">JCM 18531</strain>
    </source>
</reference>
<comment type="subcellular location">
    <subcellularLocation>
        <location evidence="1">Cell membrane</location>
        <topology evidence="1">Multi-pass membrane protein</topology>
    </subcellularLocation>
</comment>
<feature type="transmembrane region" description="Helical" evidence="7">
    <location>
        <begin position="266"/>
        <end position="286"/>
    </location>
</feature>
<evidence type="ECO:0000256" key="7">
    <source>
        <dbReference type="SAM" id="Phobius"/>
    </source>
</evidence>
<evidence type="ECO:0000256" key="2">
    <source>
        <dbReference type="ARBA" id="ARBA00022448"/>
    </source>
</evidence>
<evidence type="ECO:0000256" key="4">
    <source>
        <dbReference type="ARBA" id="ARBA00022692"/>
    </source>
</evidence>